<dbReference type="SUPFAM" id="SSF53822">
    <property type="entry name" value="Periplasmic binding protein-like I"/>
    <property type="match status" value="1"/>
</dbReference>
<dbReference type="AlphaFoldDB" id="A0A914PCU7"/>
<reference evidence="2" key="1">
    <citation type="submission" date="2022-11" db="UniProtKB">
        <authorList>
            <consortium name="WormBaseParasite"/>
        </authorList>
    </citation>
    <scope>IDENTIFICATION</scope>
</reference>
<dbReference type="WBParaSite" id="PDA_v2.g15973.t1">
    <property type="protein sequence ID" value="PDA_v2.g15973.t1"/>
    <property type="gene ID" value="PDA_v2.g15973"/>
</dbReference>
<protein>
    <submittedName>
        <fullName evidence="2">Uncharacterized protein</fullName>
    </submittedName>
</protein>
<keyword evidence="1" id="KW-1185">Reference proteome</keyword>
<evidence type="ECO:0000313" key="1">
    <source>
        <dbReference type="Proteomes" id="UP000887578"/>
    </source>
</evidence>
<evidence type="ECO:0000313" key="2">
    <source>
        <dbReference type="WBParaSite" id="PDA_v2.g15973.t1"/>
    </source>
</evidence>
<dbReference type="InterPro" id="IPR028082">
    <property type="entry name" value="Peripla_BP_I"/>
</dbReference>
<name>A0A914PCU7_9BILA</name>
<accession>A0A914PCU7</accession>
<dbReference type="Gene3D" id="3.40.50.2300">
    <property type="match status" value="1"/>
</dbReference>
<dbReference type="Proteomes" id="UP000887578">
    <property type="component" value="Unplaced"/>
</dbReference>
<sequence length="151" mass="16620">MAVGIIENDPMIINICDIALKDARAAGICSQPVILYNGTGCDNSFKAIGTANAGEMVYRKAIRAIIGDDCNVETQEIARLSYFWNIPIFLRSGNTLGIFNSELYPTSVQFDDTTAISLALTIKSLALILNESSVGFTFLLNLLKLNIFRWY</sequence>
<proteinExistence type="predicted"/>
<organism evidence="1 2">
    <name type="scientific">Panagrolaimus davidi</name>
    <dbReference type="NCBI Taxonomy" id="227884"/>
    <lineage>
        <taxon>Eukaryota</taxon>
        <taxon>Metazoa</taxon>
        <taxon>Ecdysozoa</taxon>
        <taxon>Nematoda</taxon>
        <taxon>Chromadorea</taxon>
        <taxon>Rhabditida</taxon>
        <taxon>Tylenchina</taxon>
        <taxon>Panagrolaimomorpha</taxon>
        <taxon>Panagrolaimoidea</taxon>
        <taxon>Panagrolaimidae</taxon>
        <taxon>Panagrolaimus</taxon>
    </lineage>
</organism>